<evidence type="ECO:0000259" key="3">
    <source>
        <dbReference type="PROSITE" id="PS50112"/>
    </source>
</evidence>
<keyword evidence="2" id="KW-0175">Coiled coil</keyword>
<dbReference type="InterPro" id="IPR052016">
    <property type="entry name" value="Bact_Sigma-Reg"/>
</dbReference>
<accession>A0ABX3ZFN4</accession>
<dbReference type="RefSeq" id="WP_087617736.1">
    <property type="nucleotide sequence ID" value="NZ_JAFBEY010000006.1"/>
</dbReference>
<dbReference type="InterPro" id="IPR013767">
    <property type="entry name" value="PAS_fold"/>
</dbReference>
<feature type="domain" description="PAS" evidence="3">
    <location>
        <begin position="1"/>
        <end position="38"/>
    </location>
</feature>
<feature type="coiled-coil region" evidence="2">
    <location>
        <begin position="121"/>
        <end position="151"/>
    </location>
</feature>
<keyword evidence="5" id="KW-1185">Reference proteome</keyword>
<dbReference type="InterPro" id="IPR035965">
    <property type="entry name" value="PAS-like_dom_sf"/>
</dbReference>
<evidence type="ECO:0000313" key="4">
    <source>
        <dbReference type="EMBL" id="OUZ38502.1"/>
    </source>
</evidence>
<dbReference type="Gene3D" id="3.30.450.20">
    <property type="entry name" value="PAS domain"/>
    <property type="match status" value="1"/>
</dbReference>
<dbReference type="PROSITE" id="PS50112">
    <property type="entry name" value="PAS"/>
    <property type="match status" value="1"/>
</dbReference>
<dbReference type="SMART" id="SM00331">
    <property type="entry name" value="PP2C_SIG"/>
    <property type="match status" value="1"/>
</dbReference>
<sequence length="395" mass="44910">MDELIENAPCGFITLSSEGEILNINKTLLNLLHYQSSEHLIGKHFNVLLSPSSQIFCQLYLVPLIKVKQAVEEMFLTLLTLMKEEIPILLNASFHDNHQLTCVIFPVRNRSALEDALINARKLTEDAYLEKEQALLELERKQKDLLQANQINTKIMWETERDLQIAKKIQETALTKDITNDNIEILSYYRASKSLSGDIFGFYQVTPQKYAIILLDVMGHGVSSALITMSLQSMFQKLISREAAPESVLQELDQYLHDLFQNNQDAWHYCTAIYLNIDISTQTIEYINAGHPPAILQEDNGAQHELGATNPPLGTFENILFKSRKLNYERGARILLYTDGVSEAFELNTLNHLLNESISSPLAQSKEIIQSALENKENIYSNYNNDDQCFILVGL</sequence>
<dbReference type="SUPFAM" id="SSF55785">
    <property type="entry name" value="PYP-like sensor domain (PAS domain)"/>
    <property type="match status" value="1"/>
</dbReference>
<evidence type="ECO:0000256" key="2">
    <source>
        <dbReference type="SAM" id="Coils"/>
    </source>
</evidence>
<dbReference type="Gene3D" id="3.60.40.10">
    <property type="entry name" value="PPM-type phosphatase domain"/>
    <property type="match status" value="1"/>
</dbReference>
<proteinExistence type="predicted"/>
<comment type="caution">
    <text evidence="4">The sequence shown here is derived from an EMBL/GenBank/DDBJ whole genome shotgun (WGS) entry which is preliminary data.</text>
</comment>
<dbReference type="Pfam" id="PF00989">
    <property type="entry name" value="PAS"/>
    <property type="match status" value="1"/>
</dbReference>
<dbReference type="Pfam" id="PF07228">
    <property type="entry name" value="SpoIIE"/>
    <property type="match status" value="1"/>
</dbReference>
<evidence type="ECO:0000256" key="1">
    <source>
        <dbReference type="ARBA" id="ARBA00022801"/>
    </source>
</evidence>
<dbReference type="InterPro" id="IPR001932">
    <property type="entry name" value="PPM-type_phosphatase-like_dom"/>
</dbReference>
<organism evidence="4 5">
    <name type="scientific">Solibacillus kalamii</name>
    <dbReference type="NCBI Taxonomy" id="1748298"/>
    <lineage>
        <taxon>Bacteria</taxon>
        <taxon>Bacillati</taxon>
        <taxon>Bacillota</taxon>
        <taxon>Bacilli</taxon>
        <taxon>Bacillales</taxon>
        <taxon>Caryophanaceae</taxon>
        <taxon>Solibacillus</taxon>
    </lineage>
</organism>
<dbReference type="PANTHER" id="PTHR43156">
    <property type="entry name" value="STAGE II SPORULATION PROTEIN E-RELATED"/>
    <property type="match status" value="1"/>
</dbReference>
<reference evidence="4 5" key="1">
    <citation type="journal article" date="2017" name="Int. J. Syst. Evol. Microbiol.">
        <title>Solibacillus kalamii sp. nov., isolated from a high-efficiency particulate arrestance filter system used in the International Space Station.</title>
        <authorList>
            <person name="Checinska Sielaff A."/>
            <person name="Kumar R.M."/>
            <person name="Pal D."/>
            <person name="Mayilraj S."/>
            <person name="Venkateswaran K."/>
        </authorList>
    </citation>
    <scope>NUCLEOTIDE SEQUENCE [LARGE SCALE GENOMIC DNA]</scope>
    <source>
        <strain evidence="4 5">ISSFR-015</strain>
    </source>
</reference>
<dbReference type="EMBL" id="NHNT01000008">
    <property type="protein sequence ID" value="OUZ38502.1"/>
    <property type="molecule type" value="Genomic_DNA"/>
</dbReference>
<dbReference type="PANTHER" id="PTHR43156:SF14">
    <property type="entry name" value="PHOSPHOSERINE PHOSPHATASE RSBP"/>
    <property type="match status" value="1"/>
</dbReference>
<dbReference type="Proteomes" id="UP000196594">
    <property type="component" value="Unassembled WGS sequence"/>
</dbReference>
<dbReference type="InterPro" id="IPR036457">
    <property type="entry name" value="PPM-type-like_dom_sf"/>
</dbReference>
<evidence type="ECO:0000313" key="5">
    <source>
        <dbReference type="Proteomes" id="UP000196594"/>
    </source>
</evidence>
<dbReference type="InterPro" id="IPR000014">
    <property type="entry name" value="PAS"/>
</dbReference>
<gene>
    <name evidence="4" type="ORF">CBM15_12165</name>
</gene>
<keyword evidence="1" id="KW-0378">Hydrolase</keyword>
<name>A0ABX3ZFN4_9BACL</name>
<dbReference type="SUPFAM" id="SSF81606">
    <property type="entry name" value="PP2C-like"/>
    <property type="match status" value="1"/>
</dbReference>
<protein>
    <submittedName>
        <fullName evidence="4">Phosphoserine phosphatase</fullName>
    </submittedName>
</protein>